<dbReference type="InterPro" id="IPR011006">
    <property type="entry name" value="CheY-like_superfamily"/>
</dbReference>
<evidence type="ECO:0000256" key="9">
    <source>
        <dbReference type="PROSITE-ProRule" id="PRU00169"/>
    </source>
</evidence>
<dbReference type="CDD" id="cd00082">
    <property type="entry name" value="HisKA"/>
    <property type="match status" value="1"/>
</dbReference>
<dbReference type="SUPFAM" id="SSF55785">
    <property type="entry name" value="PYP-like sensor domain (PAS domain)"/>
    <property type="match status" value="1"/>
</dbReference>
<dbReference type="SMART" id="SM00388">
    <property type="entry name" value="HisKA"/>
    <property type="match status" value="1"/>
</dbReference>
<dbReference type="PROSITE" id="PS50110">
    <property type="entry name" value="RESPONSE_REGULATORY"/>
    <property type="match status" value="1"/>
</dbReference>
<keyword evidence="7 13" id="KW-0067">ATP-binding</keyword>
<dbReference type="GO" id="GO:0005524">
    <property type="term" value="F:ATP binding"/>
    <property type="evidence" value="ECO:0007669"/>
    <property type="project" value="UniProtKB-KW"/>
</dbReference>
<feature type="domain" description="Histidine kinase" evidence="10">
    <location>
        <begin position="328"/>
        <end position="556"/>
    </location>
</feature>
<reference evidence="14" key="1">
    <citation type="journal article" date="2019" name="Int. J. Syst. Evol. Microbiol.">
        <title>The Global Catalogue of Microorganisms (GCM) 10K type strain sequencing project: providing services to taxonomists for standard genome sequencing and annotation.</title>
        <authorList>
            <consortium name="The Broad Institute Genomics Platform"/>
            <consortium name="The Broad Institute Genome Sequencing Center for Infectious Disease"/>
            <person name="Wu L."/>
            <person name="Ma J."/>
        </authorList>
    </citation>
    <scope>NUCLEOTIDE SEQUENCE [LARGE SCALE GENOMIC DNA]</scope>
    <source>
        <strain evidence="14">CCUG 39402</strain>
    </source>
</reference>
<dbReference type="Pfam" id="PF00512">
    <property type="entry name" value="HisKA"/>
    <property type="match status" value="1"/>
</dbReference>
<dbReference type="InterPro" id="IPR036097">
    <property type="entry name" value="HisK_dim/P_sf"/>
</dbReference>
<dbReference type="InterPro" id="IPR035965">
    <property type="entry name" value="PAS-like_dom_sf"/>
</dbReference>
<proteinExistence type="predicted"/>
<dbReference type="PROSITE" id="PS50109">
    <property type="entry name" value="HIS_KIN"/>
    <property type="match status" value="1"/>
</dbReference>
<dbReference type="InterPro" id="IPR003594">
    <property type="entry name" value="HATPase_dom"/>
</dbReference>
<dbReference type="SMART" id="SM00448">
    <property type="entry name" value="REC"/>
    <property type="match status" value="1"/>
</dbReference>
<dbReference type="SMART" id="SM00387">
    <property type="entry name" value="HATPase_c"/>
    <property type="match status" value="1"/>
</dbReference>
<dbReference type="Gene3D" id="3.30.450.20">
    <property type="entry name" value="PAS domain"/>
    <property type="match status" value="1"/>
</dbReference>
<dbReference type="Proteomes" id="UP001596270">
    <property type="component" value="Unassembled WGS sequence"/>
</dbReference>
<dbReference type="SUPFAM" id="SSF52172">
    <property type="entry name" value="CheY-like"/>
    <property type="match status" value="1"/>
</dbReference>
<dbReference type="EC" id="2.7.13.3" evidence="2"/>
<dbReference type="SUPFAM" id="SSF47384">
    <property type="entry name" value="Homodimeric domain of signal transducing histidine kinase"/>
    <property type="match status" value="1"/>
</dbReference>
<keyword evidence="8" id="KW-0902">Two-component regulatory system</keyword>
<dbReference type="SMART" id="SM00091">
    <property type="entry name" value="PAS"/>
    <property type="match status" value="1"/>
</dbReference>
<keyword evidence="6" id="KW-0418">Kinase</keyword>
<evidence type="ECO:0000256" key="5">
    <source>
        <dbReference type="ARBA" id="ARBA00022741"/>
    </source>
</evidence>
<dbReference type="InterPro" id="IPR005467">
    <property type="entry name" value="His_kinase_dom"/>
</dbReference>
<dbReference type="Pfam" id="PF01590">
    <property type="entry name" value="GAF"/>
    <property type="match status" value="1"/>
</dbReference>
<keyword evidence="14" id="KW-1185">Reference proteome</keyword>
<keyword evidence="5" id="KW-0547">Nucleotide-binding</keyword>
<dbReference type="InterPro" id="IPR036890">
    <property type="entry name" value="HATPase_C_sf"/>
</dbReference>
<dbReference type="SUPFAM" id="SSF55874">
    <property type="entry name" value="ATPase domain of HSP90 chaperone/DNA topoisomerase II/histidine kinase"/>
    <property type="match status" value="1"/>
</dbReference>
<dbReference type="EMBL" id="JBHSRS010000015">
    <property type="protein sequence ID" value="MFC6280968.1"/>
    <property type="molecule type" value="Genomic_DNA"/>
</dbReference>
<evidence type="ECO:0000313" key="13">
    <source>
        <dbReference type="EMBL" id="MFC6280968.1"/>
    </source>
</evidence>
<dbReference type="Gene3D" id="3.40.50.2300">
    <property type="match status" value="1"/>
</dbReference>
<comment type="catalytic activity">
    <reaction evidence="1">
        <text>ATP + protein L-histidine = ADP + protein N-phospho-L-histidine.</text>
        <dbReference type="EC" id="2.7.13.3"/>
    </reaction>
</comment>
<dbReference type="SMART" id="SM00065">
    <property type="entry name" value="GAF"/>
    <property type="match status" value="1"/>
</dbReference>
<keyword evidence="3 9" id="KW-0597">Phosphoprotein</keyword>
<evidence type="ECO:0000256" key="1">
    <source>
        <dbReference type="ARBA" id="ARBA00000085"/>
    </source>
</evidence>
<name>A0ABW1TUJ5_9BURK</name>
<sequence>MTLPSDSVPVIPAIPLGIDEKTVFRAIFTAYPDALLLVDNKGTIALANPMAAGLLGYTMGELIGMSVDTLVPDTNRPRHAAYREAYGHAPVPRPMGTHMELTAKRKDGCEVMVEIALSPLQIHALPFVVAAIRGIGAYPRVKEAIQRARYSEHLAQFGHLAVDMRNTQILLDQAPVIAAAALQVETAMVLLLEPNRAEFRVASGAGLVRGEEVGAYISSNPSTSPGFLLRQGQPVIITDYRTERRFTVPKAYLDAGLVSAMAVPLLDRGRVIGTLAVRSRDPKRFGDEELRFLGSLASLLSTSLQRAQTEEALIHAQRLESVGKLTGGIAHDFNNLLTVIQGNLQVLEELGTIAKDRTAAQMVNAAARASRRAAELTSKLLAFARRQVLQPTAVDVDTLLLSMAEMLRRTLDQRIRIEVVTPPCCPAIQVDPGQLESALLNIAINARDAMPEGGTLSFSAEVHDTLPTWARQQLDEPDAHGECFVAIRVTDTGTGMSNEVKERAFEPFFTTKDMGRGTGLGLSTVYGFVKQSKGVVTIDSEPGAGTAVTLYLPSTWKSGASVDPDVREFCQQAVPRGLRVLLVEDDPEVSKITQAFLGLLDCKVTTAVNCERALSALGSSAPFDLLLTDIALGPGMRGTELAAHVQHRFPGIAILLMSGFSSELLDSARDTPSAWELLLKPFNRAELAQAIESIWIRRKTGG</sequence>
<dbReference type="NCBIfam" id="TIGR00229">
    <property type="entry name" value="sensory_box"/>
    <property type="match status" value="1"/>
</dbReference>
<feature type="domain" description="Response regulatory" evidence="11">
    <location>
        <begin position="579"/>
        <end position="695"/>
    </location>
</feature>
<dbReference type="Pfam" id="PF13426">
    <property type="entry name" value="PAS_9"/>
    <property type="match status" value="1"/>
</dbReference>
<evidence type="ECO:0000256" key="7">
    <source>
        <dbReference type="ARBA" id="ARBA00022840"/>
    </source>
</evidence>
<evidence type="ECO:0000259" key="11">
    <source>
        <dbReference type="PROSITE" id="PS50110"/>
    </source>
</evidence>
<dbReference type="RefSeq" id="WP_371436081.1">
    <property type="nucleotide sequence ID" value="NZ_JBHSRS010000015.1"/>
</dbReference>
<dbReference type="Gene3D" id="3.30.450.40">
    <property type="match status" value="1"/>
</dbReference>
<dbReference type="PANTHER" id="PTHR43065:SF46">
    <property type="entry name" value="C4-DICARBOXYLATE TRANSPORT SENSOR PROTEIN DCTB"/>
    <property type="match status" value="1"/>
</dbReference>
<evidence type="ECO:0000256" key="2">
    <source>
        <dbReference type="ARBA" id="ARBA00012438"/>
    </source>
</evidence>
<dbReference type="CDD" id="cd00130">
    <property type="entry name" value="PAS"/>
    <property type="match status" value="1"/>
</dbReference>
<evidence type="ECO:0000313" key="14">
    <source>
        <dbReference type="Proteomes" id="UP001596270"/>
    </source>
</evidence>
<dbReference type="InterPro" id="IPR029016">
    <property type="entry name" value="GAF-like_dom_sf"/>
</dbReference>
<feature type="modified residue" description="4-aspartylphosphate" evidence="9">
    <location>
        <position position="629"/>
    </location>
</feature>
<accession>A0ABW1TUJ5</accession>
<dbReference type="SUPFAM" id="SSF55781">
    <property type="entry name" value="GAF domain-like"/>
    <property type="match status" value="1"/>
</dbReference>
<dbReference type="PANTHER" id="PTHR43065">
    <property type="entry name" value="SENSOR HISTIDINE KINASE"/>
    <property type="match status" value="1"/>
</dbReference>
<dbReference type="InterPro" id="IPR003661">
    <property type="entry name" value="HisK_dim/P_dom"/>
</dbReference>
<dbReference type="Pfam" id="PF02518">
    <property type="entry name" value="HATPase_c"/>
    <property type="match status" value="1"/>
</dbReference>
<dbReference type="PRINTS" id="PR00344">
    <property type="entry name" value="BCTRLSENSOR"/>
</dbReference>
<comment type="caution">
    <text evidence="13">The sequence shown here is derived from an EMBL/GenBank/DDBJ whole genome shotgun (WGS) entry which is preliminary data.</text>
</comment>
<dbReference type="InterPro" id="IPR003018">
    <property type="entry name" value="GAF"/>
</dbReference>
<evidence type="ECO:0000256" key="8">
    <source>
        <dbReference type="ARBA" id="ARBA00023012"/>
    </source>
</evidence>
<evidence type="ECO:0000256" key="6">
    <source>
        <dbReference type="ARBA" id="ARBA00022777"/>
    </source>
</evidence>
<evidence type="ECO:0000256" key="4">
    <source>
        <dbReference type="ARBA" id="ARBA00022679"/>
    </source>
</evidence>
<dbReference type="InterPro" id="IPR001789">
    <property type="entry name" value="Sig_transdc_resp-reg_receiver"/>
</dbReference>
<dbReference type="InterPro" id="IPR000014">
    <property type="entry name" value="PAS"/>
</dbReference>
<gene>
    <name evidence="13" type="ORF">ACFQND_06960</name>
</gene>
<dbReference type="Gene3D" id="3.30.565.10">
    <property type="entry name" value="Histidine kinase-like ATPase, C-terminal domain"/>
    <property type="match status" value="1"/>
</dbReference>
<keyword evidence="4" id="KW-0808">Transferase</keyword>
<protein>
    <recommendedName>
        <fullName evidence="2">histidine kinase</fullName>
        <ecNumber evidence="2">2.7.13.3</ecNumber>
    </recommendedName>
</protein>
<dbReference type="Pfam" id="PF00072">
    <property type="entry name" value="Response_reg"/>
    <property type="match status" value="1"/>
</dbReference>
<evidence type="ECO:0000259" key="10">
    <source>
        <dbReference type="PROSITE" id="PS50109"/>
    </source>
</evidence>
<evidence type="ECO:0000256" key="3">
    <source>
        <dbReference type="ARBA" id="ARBA00022553"/>
    </source>
</evidence>
<feature type="domain" description="PAS" evidence="12">
    <location>
        <begin position="20"/>
        <end position="89"/>
    </location>
</feature>
<organism evidence="13 14">
    <name type="scientific">Polaromonas aquatica</name>
    <dbReference type="NCBI Taxonomy" id="332657"/>
    <lineage>
        <taxon>Bacteria</taxon>
        <taxon>Pseudomonadati</taxon>
        <taxon>Pseudomonadota</taxon>
        <taxon>Betaproteobacteria</taxon>
        <taxon>Burkholderiales</taxon>
        <taxon>Comamonadaceae</taxon>
        <taxon>Polaromonas</taxon>
    </lineage>
</organism>
<evidence type="ECO:0000259" key="12">
    <source>
        <dbReference type="PROSITE" id="PS50112"/>
    </source>
</evidence>
<dbReference type="PROSITE" id="PS50112">
    <property type="entry name" value="PAS"/>
    <property type="match status" value="1"/>
</dbReference>
<dbReference type="InterPro" id="IPR004358">
    <property type="entry name" value="Sig_transdc_His_kin-like_C"/>
</dbReference>
<dbReference type="Gene3D" id="1.10.287.130">
    <property type="match status" value="1"/>
</dbReference>